<dbReference type="Proteomes" id="UP000472264">
    <property type="component" value="Chromosome 20"/>
</dbReference>
<keyword evidence="2" id="KW-1185">Reference proteome</keyword>
<evidence type="ECO:0000313" key="1">
    <source>
        <dbReference type="Ensembl" id="ENSENLP00000032217.1"/>
    </source>
</evidence>
<dbReference type="InParanoid" id="A0A665VLQ8"/>
<name>A0A665VLQ8_ECHNA</name>
<reference evidence="1" key="3">
    <citation type="submission" date="2025-09" db="UniProtKB">
        <authorList>
            <consortium name="Ensembl"/>
        </authorList>
    </citation>
    <scope>IDENTIFICATION</scope>
</reference>
<evidence type="ECO:0000313" key="2">
    <source>
        <dbReference type="Proteomes" id="UP000472264"/>
    </source>
</evidence>
<protein>
    <submittedName>
        <fullName evidence="1">Uncharacterized protein</fullName>
    </submittedName>
</protein>
<organism evidence="1 2">
    <name type="scientific">Echeneis naucrates</name>
    <name type="common">Live sharksucker</name>
    <dbReference type="NCBI Taxonomy" id="173247"/>
    <lineage>
        <taxon>Eukaryota</taxon>
        <taxon>Metazoa</taxon>
        <taxon>Chordata</taxon>
        <taxon>Craniata</taxon>
        <taxon>Vertebrata</taxon>
        <taxon>Euteleostomi</taxon>
        <taxon>Actinopterygii</taxon>
        <taxon>Neopterygii</taxon>
        <taxon>Teleostei</taxon>
        <taxon>Neoteleostei</taxon>
        <taxon>Acanthomorphata</taxon>
        <taxon>Carangaria</taxon>
        <taxon>Carangiformes</taxon>
        <taxon>Echeneidae</taxon>
        <taxon>Echeneis</taxon>
    </lineage>
</organism>
<proteinExistence type="predicted"/>
<dbReference type="Ensembl" id="ENSENLT00000033134.1">
    <property type="protein sequence ID" value="ENSENLP00000032217.1"/>
    <property type="gene ID" value="ENSENLG00000014248.1"/>
</dbReference>
<reference evidence="1" key="2">
    <citation type="submission" date="2025-08" db="UniProtKB">
        <authorList>
            <consortium name="Ensembl"/>
        </authorList>
    </citation>
    <scope>IDENTIFICATION</scope>
</reference>
<sequence>MKCAGECERTLSFPLQTAHQLSPASQLRPSSSIGRVKSLEQTAEIKDLEKLAGDHVCSSLCLSQTNTNSLLSSMALLAFHFSFGKLHYSAPIQCDAHGHPPVLALIIPQHGKMYSSGKVRYGHAH</sequence>
<accession>A0A665VLQ8</accession>
<dbReference type="AlphaFoldDB" id="A0A665VLQ8"/>
<reference evidence="1" key="1">
    <citation type="submission" date="2021-04" db="EMBL/GenBank/DDBJ databases">
        <authorList>
            <consortium name="Wellcome Sanger Institute Data Sharing"/>
        </authorList>
    </citation>
    <scope>NUCLEOTIDE SEQUENCE [LARGE SCALE GENOMIC DNA]</scope>
</reference>